<keyword evidence="4" id="KW-0560">Oxidoreductase</keyword>
<reference evidence="6 7" key="1">
    <citation type="journal article" date="2016" name="DNA Res.">
        <title>The draft genome of MD-2 pineapple using hybrid error correction of long reads.</title>
        <authorList>
            <person name="Redwan R.M."/>
            <person name="Saidin A."/>
            <person name="Kumar S.V."/>
        </authorList>
    </citation>
    <scope>NUCLEOTIDE SEQUENCE [LARGE SCALE GENOMIC DNA]</scope>
    <source>
        <strain evidence="7">cv. MD2</strain>
        <tissue evidence="6">Leaf</tissue>
    </source>
</reference>
<comment type="similarity">
    <text evidence="4">Belongs to the cytochrome P450 family.</text>
</comment>
<evidence type="ECO:0000256" key="1">
    <source>
        <dbReference type="ARBA" id="ARBA00022723"/>
    </source>
</evidence>
<dbReference type="PRINTS" id="PR00385">
    <property type="entry name" value="P450"/>
</dbReference>
<evidence type="ECO:0000256" key="4">
    <source>
        <dbReference type="RuleBase" id="RU000461"/>
    </source>
</evidence>
<dbReference type="Proteomes" id="UP000092600">
    <property type="component" value="Unassembled WGS sequence"/>
</dbReference>
<dbReference type="Pfam" id="PF00067">
    <property type="entry name" value="p450"/>
    <property type="match status" value="2"/>
</dbReference>
<dbReference type="GO" id="GO:0016125">
    <property type="term" value="P:sterol metabolic process"/>
    <property type="evidence" value="ECO:0007669"/>
    <property type="project" value="TreeGrafter"/>
</dbReference>
<comment type="cofactor">
    <cofactor evidence="3">
        <name>heme</name>
        <dbReference type="ChEBI" id="CHEBI:30413"/>
    </cofactor>
</comment>
<dbReference type="CDD" id="cd11043">
    <property type="entry name" value="CYP90-like"/>
    <property type="match status" value="1"/>
</dbReference>
<evidence type="ECO:0000256" key="2">
    <source>
        <dbReference type="ARBA" id="ARBA00023004"/>
    </source>
</evidence>
<evidence type="ECO:0000256" key="3">
    <source>
        <dbReference type="PIRSR" id="PIRSR602401-1"/>
    </source>
</evidence>
<dbReference type="PROSITE" id="PS00086">
    <property type="entry name" value="CYTOCHROME_P450"/>
    <property type="match status" value="1"/>
</dbReference>
<organism evidence="6 7">
    <name type="scientific">Ananas comosus</name>
    <name type="common">Pineapple</name>
    <name type="synonym">Ananas ananas</name>
    <dbReference type="NCBI Taxonomy" id="4615"/>
    <lineage>
        <taxon>Eukaryota</taxon>
        <taxon>Viridiplantae</taxon>
        <taxon>Streptophyta</taxon>
        <taxon>Embryophyta</taxon>
        <taxon>Tracheophyta</taxon>
        <taxon>Spermatophyta</taxon>
        <taxon>Magnoliopsida</taxon>
        <taxon>Liliopsida</taxon>
        <taxon>Poales</taxon>
        <taxon>Bromeliaceae</taxon>
        <taxon>Bromelioideae</taxon>
        <taxon>Ananas</taxon>
    </lineage>
</organism>
<dbReference type="InterPro" id="IPR001128">
    <property type="entry name" value="Cyt_P450"/>
</dbReference>
<dbReference type="AlphaFoldDB" id="A0A199W7K9"/>
<evidence type="ECO:0000313" key="6">
    <source>
        <dbReference type="EMBL" id="OAY85442.1"/>
    </source>
</evidence>
<dbReference type="GO" id="GO:0005506">
    <property type="term" value="F:iron ion binding"/>
    <property type="evidence" value="ECO:0007669"/>
    <property type="project" value="InterPro"/>
</dbReference>
<dbReference type="SUPFAM" id="SSF48264">
    <property type="entry name" value="Cytochrome P450"/>
    <property type="match status" value="1"/>
</dbReference>
<dbReference type="EMBL" id="LSRQ01000094">
    <property type="protein sequence ID" value="OAY85442.1"/>
    <property type="molecule type" value="Genomic_DNA"/>
</dbReference>
<keyword evidence="3 4" id="KW-0349">Heme</keyword>
<feature type="binding site" description="axial binding residue" evidence="3">
    <location>
        <position position="472"/>
    </location>
    <ligand>
        <name>heme</name>
        <dbReference type="ChEBI" id="CHEBI:30413"/>
    </ligand>
    <ligandPart>
        <name>Fe</name>
        <dbReference type="ChEBI" id="CHEBI:18248"/>
    </ligandPart>
</feature>
<dbReference type="InterPro" id="IPR002401">
    <property type="entry name" value="Cyt_P450_E_grp-I"/>
</dbReference>
<dbReference type="PANTHER" id="PTHR24286:SF10">
    <property type="entry name" value="ABSCISIC ACID 8'-HYDROXYLASE 1"/>
    <property type="match status" value="1"/>
</dbReference>
<dbReference type="InterPro" id="IPR017972">
    <property type="entry name" value="Cyt_P450_CS"/>
</dbReference>
<protein>
    <submittedName>
        <fullName evidence="6">Abscisic acid 8'-hydroxylase 1</fullName>
    </submittedName>
</protein>
<sequence length="524" mass="58942">MSPSAYTSSITAILLSSLLPPSVLMIACLLFLYLAYRLALRAFSSSSASAAAAAAPARKLPLPPGSMGWPYIGETFQLYSNSNPNIFFALKQKRYGSIFKTHILGCPCVMVSSPEAARLVLVTRAHLFKPTFPASKECMLGPQAIFFQQGEYHARLRRLVLRAFMPDGIRGFVPNIESVALCALRSWDGRMVNTFQEMKTYALNVALLSIFGKDEISYMEELKQCYYTLEKGYNSMPINLPGTLFHKAMKARKQLGQIVAKIISSRREKKVGDAGGLLGSFMEAKEALTEEQISDNIIGVIFAARDTTASVLTWIVKFLGENPAVLQAVTEEQEEIMNSKEVDEEEKSLSWADTKRMPMTSRVIQETMRVASILSFTFREAVQDVELEGRFFFFFFFFFFQLAFCRVPWFDLRLFGNAGYLIPKGWKVMPLFRNIHHSPDNFPNPEKFDPSRFEVSPKPNTFMPFGNGSHSCPGNELAKLEMLVLLHHLTTKYRWSVSGLQSGIQFGPFALPLNGLPMTFSRKI</sequence>
<dbReference type="GO" id="GO:0016709">
    <property type="term" value="F:oxidoreductase activity, acting on paired donors, with incorporation or reduction of molecular oxygen, NAD(P)H as one donor, and incorporation of one atom of oxygen"/>
    <property type="evidence" value="ECO:0007669"/>
    <property type="project" value="TreeGrafter"/>
</dbReference>
<feature type="transmembrane region" description="Helical" evidence="5">
    <location>
        <begin position="12"/>
        <end position="36"/>
    </location>
</feature>
<evidence type="ECO:0000313" key="7">
    <source>
        <dbReference type="Proteomes" id="UP000092600"/>
    </source>
</evidence>
<dbReference type="PRINTS" id="PR00463">
    <property type="entry name" value="EP450I"/>
</dbReference>
<dbReference type="PANTHER" id="PTHR24286">
    <property type="entry name" value="CYTOCHROME P450 26"/>
    <property type="match status" value="1"/>
</dbReference>
<accession>A0A199W7K9</accession>
<evidence type="ECO:0000256" key="5">
    <source>
        <dbReference type="SAM" id="Phobius"/>
    </source>
</evidence>
<dbReference type="GO" id="GO:0020037">
    <property type="term" value="F:heme binding"/>
    <property type="evidence" value="ECO:0007669"/>
    <property type="project" value="InterPro"/>
</dbReference>
<keyword evidence="5" id="KW-0812">Transmembrane</keyword>
<comment type="caution">
    <text evidence="6">The sequence shown here is derived from an EMBL/GenBank/DDBJ whole genome shotgun (WGS) entry which is preliminary data.</text>
</comment>
<dbReference type="STRING" id="4615.A0A199W7K9"/>
<gene>
    <name evidence="6" type="ORF">ACMD2_14837</name>
</gene>
<dbReference type="InterPro" id="IPR036396">
    <property type="entry name" value="Cyt_P450_sf"/>
</dbReference>
<keyword evidence="4" id="KW-0503">Monooxygenase</keyword>
<name>A0A199W7K9_ANACO</name>
<dbReference type="Gene3D" id="1.10.630.10">
    <property type="entry name" value="Cytochrome P450"/>
    <property type="match status" value="1"/>
</dbReference>
<keyword evidence="1 3" id="KW-0479">Metal-binding</keyword>
<dbReference type="GO" id="GO:0009687">
    <property type="term" value="P:abscisic acid metabolic process"/>
    <property type="evidence" value="ECO:0007669"/>
    <property type="project" value="TreeGrafter"/>
</dbReference>
<keyword evidence="5" id="KW-0472">Membrane</keyword>
<keyword evidence="5" id="KW-1133">Transmembrane helix</keyword>
<keyword evidence="2 3" id="KW-0408">Iron</keyword>
<proteinExistence type="inferred from homology"/>
<feature type="transmembrane region" description="Helical" evidence="5">
    <location>
        <begin position="391"/>
        <end position="409"/>
    </location>
</feature>